<dbReference type="GO" id="GO:0043022">
    <property type="term" value="F:ribosome binding"/>
    <property type="evidence" value="ECO:0007669"/>
    <property type="project" value="TreeGrafter"/>
</dbReference>
<dbReference type="SUPFAM" id="SSF52540">
    <property type="entry name" value="P-loop containing nucleoside triphosphate hydrolases"/>
    <property type="match status" value="1"/>
</dbReference>
<dbReference type="AlphaFoldDB" id="A0AAU7ZXL2"/>
<dbReference type="Gene3D" id="3.40.50.300">
    <property type="entry name" value="P-loop containing nucleotide triphosphate hydrolases"/>
    <property type="match status" value="1"/>
</dbReference>
<evidence type="ECO:0000259" key="1">
    <source>
        <dbReference type="Pfam" id="PF01926"/>
    </source>
</evidence>
<dbReference type="GO" id="GO:0005525">
    <property type="term" value="F:GTP binding"/>
    <property type="evidence" value="ECO:0007669"/>
    <property type="project" value="InterPro"/>
</dbReference>
<dbReference type="InterPro" id="IPR016496">
    <property type="entry name" value="GTPase_HflX"/>
</dbReference>
<gene>
    <name evidence="2" type="ORF">ABUS76_00840</name>
</gene>
<dbReference type="InterPro" id="IPR027417">
    <property type="entry name" value="P-loop_NTPase"/>
</dbReference>
<sequence>MSIIGYTNSGKSTLINSLLNNNINIVKNKLFSTINTNTQKIYINNKTILISDTVGFINNIPKELYNSFYTTLKIIKYSNLIINVIDLSSKFIKNYFNIIKNIFIYLKIKKNKNIINIFNKKDISIYTKKKIKNIINKYNVKNYLITSIKKKKNIKKILKLIKSKI</sequence>
<feature type="domain" description="G" evidence="1">
    <location>
        <begin position="2"/>
        <end position="120"/>
    </location>
</feature>
<dbReference type="EMBL" id="CP158689">
    <property type="protein sequence ID" value="XCC45389.1"/>
    <property type="molecule type" value="Genomic_DNA"/>
</dbReference>
<dbReference type="Pfam" id="PF01926">
    <property type="entry name" value="MMR_HSR1"/>
    <property type="match status" value="1"/>
</dbReference>
<dbReference type="InterPro" id="IPR006073">
    <property type="entry name" value="GTP-bd"/>
</dbReference>
<dbReference type="PANTHER" id="PTHR10229">
    <property type="entry name" value="GTP-BINDING PROTEIN HFLX"/>
    <property type="match status" value="1"/>
</dbReference>
<reference evidence="2" key="1">
    <citation type="submission" date="2024-06" db="EMBL/GenBank/DDBJ databases">
        <title>Diversity, functionality, and evolutionary history of bacterial symbionts in false click beetles (Coleoptera, Throscidae).</title>
        <authorList>
            <person name="Wierz J.C."/>
            <person name="Malm H."/>
            <person name="Kaltenpoth M."/>
            <person name="Engl T."/>
        </authorList>
    </citation>
    <scope>NUCLEOTIDE SEQUENCE</scope>
    <source>
        <strain evidence="2">Ttur</strain>
    </source>
</reference>
<protein>
    <submittedName>
        <fullName evidence="2">GTPase</fullName>
    </submittedName>
</protein>
<evidence type="ECO:0000313" key="2">
    <source>
        <dbReference type="EMBL" id="XCC45389.1"/>
    </source>
</evidence>
<dbReference type="NCBIfam" id="TIGR00231">
    <property type="entry name" value="small_GTP"/>
    <property type="match status" value="1"/>
</dbReference>
<proteinExistence type="predicted"/>
<accession>A0AAU7ZXL2</accession>
<name>A0AAU7ZXL2_9FLAO</name>
<dbReference type="InterPro" id="IPR005225">
    <property type="entry name" value="Small_GTP-bd"/>
</dbReference>
<dbReference type="PRINTS" id="PR00326">
    <property type="entry name" value="GTP1OBG"/>
</dbReference>
<organism evidence="2">
    <name type="scientific">Candidatus Shikimatogenerans sp. Ttur</name>
    <dbReference type="NCBI Taxonomy" id="3158569"/>
    <lineage>
        <taxon>Bacteria</taxon>
        <taxon>Pseudomonadati</taxon>
        <taxon>Bacteroidota</taxon>
        <taxon>Flavobacteriia</taxon>
        <taxon>Flavobacteriales</taxon>
        <taxon>Candidatus Shikimatogenerans</taxon>
    </lineage>
</organism>
<dbReference type="PANTHER" id="PTHR10229:SF0">
    <property type="entry name" value="GTP-BINDING PROTEIN 6-RELATED"/>
    <property type="match status" value="1"/>
</dbReference>
<dbReference type="GO" id="GO:0005737">
    <property type="term" value="C:cytoplasm"/>
    <property type="evidence" value="ECO:0007669"/>
    <property type="project" value="TreeGrafter"/>
</dbReference>